<dbReference type="AlphaFoldDB" id="A0A0D6JHD5"/>
<dbReference type="OrthoDB" id="9793230at2"/>
<dbReference type="KEGG" id="fil:BN1229_v1_3373"/>
<reference evidence="3" key="1">
    <citation type="submission" date="2015-02" db="EMBL/GenBank/DDBJ databases">
        <authorList>
            <person name="Chooi Y.-H."/>
        </authorList>
    </citation>
    <scope>NUCLEOTIDE SEQUENCE [LARGE SCALE GENOMIC DNA]</scope>
    <source>
        <strain evidence="3">strain Y</strain>
    </source>
</reference>
<keyword evidence="1" id="KW-1133">Transmembrane helix</keyword>
<feature type="transmembrane region" description="Helical" evidence="1">
    <location>
        <begin position="40"/>
        <end position="56"/>
    </location>
</feature>
<evidence type="ECO:0000313" key="2">
    <source>
        <dbReference type="EMBL" id="CPR20305.1"/>
    </source>
</evidence>
<keyword evidence="1" id="KW-0472">Membrane</keyword>
<protein>
    <submittedName>
        <fullName evidence="2">Uncharacterized protein</fullName>
    </submittedName>
</protein>
<keyword evidence="1" id="KW-0812">Transmembrane</keyword>
<accession>A0A0D6JHD5</accession>
<feature type="transmembrane region" description="Helical" evidence="1">
    <location>
        <begin position="7"/>
        <end position="28"/>
    </location>
</feature>
<dbReference type="Proteomes" id="UP000033187">
    <property type="component" value="Chromosome 1"/>
</dbReference>
<evidence type="ECO:0000313" key="3">
    <source>
        <dbReference type="Proteomes" id="UP000033187"/>
    </source>
</evidence>
<proteinExistence type="predicted"/>
<evidence type="ECO:0000256" key="1">
    <source>
        <dbReference type="SAM" id="Phobius"/>
    </source>
</evidence>
<sequence length="59" mass="6675">MRLNPPTVVIFLISFILAVLALITKMGFVAVPRYLPHQEYWLAMTAYLVLMVGNLVRGL</sequence>
<name>A0A0D6JHD5_9HYPH</name>
<dbReference type="RefSeq" id="WP_076605417.1">
    <property type="nucleotide sequence ID" value="NZ_LN829118.1"/>
</dbReference>
<organism evidence="2 3">
    <name type="scientific">Candidatus Filomicrobium marinum</name>
    <dbReference type="NCBI Taxonomy" id="1608628"/>
    <lineage>
        <taxon>Bacteria</taxon>
        <taxon>Pseudomonadati</taxon>
        <taxon>Pseudomonadota</taxon>
        <taxon>Alphaproteobacteria</taxon>
        <taxon>Hyphomicrobiales</taxon>
        <taxon>Hyphomicrobiaceae</taxon>
        <taxon>Filomicrobium</taxon>
    </lineage>
</organism>
<dbReference type="EMBL" id="LN829119">
    <property type="protein sequence ID" value="CPR20305.1"/>
    <property type="molecule type" value="Genomic_DNA"/>
</dbReference>
<keyword evidence="3" id="KW-1185">Reference proteome</keyword>
<dbReference type="KEGG" id="fiy:BN1229_v1_2550"/>
<gene>
    <name evidence="2" type="ORF">YBN1229_v1_2550</name>
</gene>